<feature type="transmembrane region" description="Helical" evidence="1">
    <location>
        <begin position="55"/>
        <end position="73"/>
    </location>
</feature>
<proteinExistence type="predicted"/>
<feature type="transmembrane region" description="Helical" evidence="1">
    <location>
        <begin position="146"/>
        <end position="164"/>
    </location>
</feature>
<dbReference type="EMBL" id="JAVFKD010000001">
    <property type="protein sequence ID" value="KAK5999100.1"/>
    <property type="molecule type" value="Genomic_DNA"/>
</dbReference>
<feature type="transmembrane region" description="Helical" evidence="1">
    <location>
        <begin position="85"/>
        <end position="104"/>
    </location>
</feature>
<keyword evidence="3" id="KW-1185">Reference proteome</keyword>
<gene>
    <name evidence="2" type="ORF">PT974_01488</name>
</gene>
<evidence type="ECO:0000313" key="2">
    <source>
        <dbReference type="EMBL" id="KAK5999100.1"/>
    </source>
</evidence>
<organism evidence="2 3">
    <name type="scientific">Cladobotryum mycophilum</name>
    <dbReference type="NCBI Taxonomy" id="491253"/>
    <lineage>
        <taxon>Eukaryota</taxon>
        <taxon>Fungi</taxon>
        <taxon>Dikarya</taxon>
        <taxon>Ascomycota</taxon>
        <taxon>Pezizomycotina</taxon>
        <taxon>Sordariomycetes</taxon>
        <taxon>Hypocreomycetidae</taxon>
        <taxon>Hypocreales</taxon>
        <taxon>Hypocreaceae</taxon>
        <taxon>Cladobotryum</taxon>
    </lineage>
</organism>
<feature type="transmembrane region" description="Helical" evidence="1">
    <location>
        <begin position="12"/>
        <end position="35"/>
    </location>
</feature>
<feature type="transmembrane region" description="Helical" evidence="1">
    <location>
        <begin position="110"/>
        <end position="126"/>
    </location>
</feature>
<comment type="caution">
    <text evidence="2">The sequence shown here is derived from an EMBL/GenBank/DDBJ whole genome shotgun (WGS) entry which is preliminary data.</text>
</comment>
<evidence type="ECO:0000256" key="1">
    <source>
        <dbReference type="SAM" id="Phobius"/>
    </source>
</evidence>
<sequence>MALPDVSKTFGALAGLGLVLQWAVMAWNGSLFAIFSLPLGGVFPTGIPIKTTWTGIWLIDYVLSVNIVFFGVLNNLAELPDLGPYLSLLDIAIFLIVLIMIPALWQFYRSYGGVGFTSPIYLGLYLKSRSGKCSRVPADQAQALPLTAIWIVVISSTLFAPAILGGSSFDFQDAVVVWHVAPVTLGIFQDLASLSFRSGLYAGFESPVKLSYLIVGSLSAVGHIAINWCIFQSPELTWSRVFWPDHSTVQDGVTLTRDGATLFLQYDHAIINVCIIIFGSYMLKARTKFVALVVFTLIAGPGGALAWILYQKESELDNEANVKKMVY</sequence>
<keyword evidence="1" id="KW-0472">Membrane</keyword>
<keyword evidence="1" id="KW-1133">Transmembrane helix</keyword>
<feature type="transmembrane region" description="Helical" evidence="1">
    <location>
        <begin position="176"/>
        <end position="198"/>
    </location>
</feature>
<protein>
    <submittedName>
        <fullName evidence="2">Terpene cyclase DEP1-like protein</fullName>
    </submittedName>
</protein>
<accession>A0ABR0T3S9</accession>
<name>A0ABR0T3S9_9HYPO</name>
<dbReference type="Proteomes" id="UP001338125">
    <property type="component" value="Unassembled WGS sequence"/>
</dbReference>
<feature type="transmembrane region" description="Helical" evidence="1">
    <location>
        <begin position="263"/>
        <end position="283"/>
    </location>
</feature>
<feature type="transmembrane region" description="Helical" evidence="1">
    <location>
        <begin position="210"/>
        <end position="233"/>
    </location>
</feature>
<feature type="transmembrane region" description="Helical" evidence="1">
    <location>
        <begin position="290"/>
        <end position="310"/>
    </location>
</feature>
<evidence type="ECO:0000313" key="3">
    <source>
        <dbReference type="Proteomes" id="UP001338125"/>
    </source>
</evidence>
<keyword evidence="1" id="KW-0812">Transmembrane</keyword>
<reference evidence="2 3" key="1">
    <citation type="submission" date="2024-01" db="EMBL/GenBank/DDBJ databases">
        <title>Complete genome of Cladobotryum mycophilum ATHUM6906.</title>
        <authorList>
            <person name="Christinaki A.C."/>
            <person name="Myridakis A.I."/>
            <person name="Kouvelis V.N."/>
        </authorList>
    </citation>
    <scope>NUCLEOTIDE SEQUENCE [LARGE SCALE GENOMIC DNA]</scope>
    <source>
        <strain evidence="2 3">ATHUM6906</strain>
    </source>
</reference>